<sequence length="40" mass="4536">MRTDFTSIDTTALGTMKVTSRVGENWLSFFSMENGILKCF</sequence>
<keyword evidence="2" id="KW-1185">Reference proteome</keyword>
<dbReference type="AlphaFoldDB" id="A0A7I8KNU2"/>
<reference evidence="1" key="1">
    <citation type="submission" date="2020-02" db="EMBL/GenBank/DDBJ databases">
        <authorList>
            <person name="Scholz U."/>
            <person name="Mascher M."/>
            <person name="Fiebig A."/>
        </authorList>
    </citation>
    <scope>NUCLEOTIDE SEQUENCE</scope>
</reference>
<dbReference type="EMBL" id="LR746270">
    <property type="protein sequence ID" value="CAA7399489.1"/>
    <property type="molecule type" value="Genomic_DNA"/>
</dbReference>
<dbReference type="Proteomes" id="UP000663760">
    <property type="component" value="Chromosome 7"/>
</dbReference>
<organism evidence="1 2">
    <name type="scientific">Spirodela intermedia</name>
    <name type="common">Intermediate duckweed</name>
    <dbReference type="NCBI Taxonomy" id="51605"/>
    <lineage>
        <taxon>Eukaryota</taxon>
        <taxon>Viridiplantae</taxon>
        <taxon>Streptophyta</taxon>
        <taxon>Embryophyta</taxon>
        <taxon>Tracheophyta</taxon>
        <taxon>Spermatophyta</taxon>
        <taxon>Magnoliopsida</taxon>
        <taxon>Liliopsida</taxon>
        <taxon>Araceae</taxon>
        <taxon>Lemnoideae</taxon>
        <taxon>Spirodela</taxon>
    </lineage>
</organism>
<evidence type="ECO:0000313" key="1">
    <source>
        <dbReference type="EMBL" id="CAA7399489.1"/>
    </source>
</evidence>
<name>A0A7I8KNU2_SPIIN</name>
<proteinExistence type="predicted"/>
<protein>
    <submittedName>
        <fullName evidence="1">Uncharacterized protein</fullName>
    </submittedName>
</protein>
<gene>
    <name evidence="1" type="ORF">SI8410_07010159</name>
</gene>
<accession>A0A7I8KNU2</accession>
<evidence type="ECO:0000313" key="2">
    <source>
        <dbReference type="Proteomes" id="UP000663760"/>
    </source>
</evidence>